<protein>
    <recommendedName>
        <fullName evidence="1">Helix-turn-helix domain-containing protein</fullName>
    </recommendedName>
</protein>
<dbReference type="InterPro" id="IPR010093">
    <property type="entry name" value="SinI_DNA-bd"/>
</dbReference>
<name>A0A2H0LP94_9BACT</name>
<dbReference type="GO" id="GO:0003677">
    <property type="term" value="F:DNA binding"/>
    <property type="evidence" value="ECO:0007669"/>
    <property type="project" value="InterPro"/>
</dbReference>
<dbReference type="AlphaFoldDB" id="A0A2H0LP94"/>
<proteinExistence type="predicted"/>
<reference evidence="2 3" key="1">
    <citation type="submission" date="2017-09" db="EMBL/GenBank/DDBJ databases">
        <title>Depth-based differentiation of microbial function through sediment-hosted aquifers and enrichment of novel symbionts in the deep terrestrial subsurface.</title>
        <authorList>
            <person name="Probst A.J."/>
            <person name="Ladd B."/>
            <person name="Jarett J.K."/>
            <person name="Geller-Mcgrath D.E."/>
            <person name="Sieber C.M."/>
            <person name="Emerson J.B."/>
            <person name="Anantharaman K."/>
            <person name="Thomas B.C."/>
            <person name="Malmstrom R."/>
            <person name="Stieglmeier M."/>
            <person name="Klingl A."/>
            <person name="Woyke T."/>
            <person name="Ryan C.M."/>
            <person name="Banfield J.F."/>
        </authorList>
    </citation>
    <scope>NUCLEOTIDE SEQUENCE [LARGE SCALE GENOMIC DNA]</scope>
    <source>
        <strain evidence="2">CG11_big_fil_rev_8_21_14_0_20_45_26</strain>
    </source>
</reference>
<evidence type="ECO:0000259" key="1">
    <source>
        <dbReference type="Pfam" id="PF12728"/>
    </source>
</evidence>
<accession>A0A2H0LP94</accession>
<comment type="caution">
    <text evidence="2">The sequence shown here is derived from an EMBL/GenBank/DDBJ whole genome shotgun (WGS) entry which is preliminary data.</text>
</comment>
<evidence type="ECO:0000313" key="3">
    <source>
        <dbReference type="Proteomes" id="UP000230859"/>
    </source>
</evidence>
<dbReference type="Proteomes" id="UP000230859">
    <property type="component" value="Unassembled WGS sequence"/>
</dbReference>
<dbReference type="InterPro" id="IPR041657">
    <property type="entry name" value="HTH_17"/>
</dbReference>
<organism evidence="2 3">
    <name type="scientific">Candidatus Abzuiibacterium crystallinum</name>
    <dbReference type="NCBI Taxonomy" id="1974748"/>
    <lineage>
        <taxon>Bacteria</taxon>
        <taxon>Pseudomonadati</taxon>
        <taxon>Candidatus Omnitrophota</taxon>
        <taxon>Candidatus Abzuiibacterium</taxon>
    </lineage>
</organism>
<feature type="domain" description="Helix-turn-helix" evidence="1">
    <location>
        <begin position="7"/>
        <end position="49"/>
    </location>
</feature>
<evidence type="ECO:0000313" key="2">
    <source>
        <dbReference type="EMBL" id="PIQ86181.1"/>
    </source>
</evidence>
<dbReference type="EMBL" id="PCVY01000049">
    <property type="protein sequence ID" value="PIQ86181.1"/>
    <property type="molecule type" value="Genomic_DNA"/>
</dbReference>
<sequence length="104" mass="11509">MAKSEKYLSIPQAAKLMGLSRIAVYKQVTAGKIKAIRIGRNFAILRSAIKTPYTSRHIKSVTASALTQRPVLKLVSLERKRALEKGVRKVVGEYGETLKLLGNE</sequence>
<dbReference type="NCBIfam" id="TIGR01764">
    <property type="entry name" value="excise"/>
    <property type="match status" value="1"/>
</dbReference>
<gene>
    <name evidence="2" type="ORF">COV74_05755</name>
</gene>
<dbReference type="Pfam" id="PF12728">
    <property type="entry name" value="HTH_17"/>
    <property type="match status" value="1"/>
</dbReference>